<dbReference type="CDD" id="cd00047">
    <property type="entry name" value="PTPc"/>
    <property type="match status" value="2"/>
</dbReference>
<feature type="disulfide bond" evidence="11">
    <location>
        <begin position="376"/>
        <end position="385"/>
    </location>
</feature>
<dbReference type="Gene3D" id="3.90.190.10">
    <property type="entry name" value="Protein tyrosine phosphatase superfamily"/>
    <property type="match status" value="2"/>
</dbReference>
<dbReference type="InterPro" id="IPR016186">
    <property type="entry name" value="C-type_lectin-like/link_sf"/>
</dbReference>
<comment type="similarity">
    <text evidence="1">Belongs to the protein-tyrosine phosphatase family.</text>
</comment>
<evidence type="ECO:0000256" key="1">
    <source>
        <dbReference type="ARBA" id="ARBA00009580"/>
    </source>
</evidence>
<gene>
    <name evidence="17" type="primary">LOC100178651</name>
</gene>
<evidence type="ECO:0000256" key="12">
    <source>
        <dbReference type="SAM" id="Phobius"/>
    </source>
</evidence>
<accession>A0A6F9DHR3</accession>
<feature type="domain" description="EGF-like" evidence="13">
    <location>
        <begin position="347"/>
        <end position="386"/>
    </location>
</feature>
<dbReference type="GO" id="GO:0048589">
    <property type="term" value="P:developmental growth"/>
    <property type="evidence" value="ECO:0007669"/>
    <property type="project" value="UniProtKB-ARBA"/>
</dbReference>
<dbReference type="Pfam" id="PF00059">
    <property type="entry name" value="Lectin_C"/>
    <property type="match status" value="1"/>
</dbReference>
<reference evidence="17" key="1">
    <citation type="submission" date="2020-04" db="EMBL/GenBank/DDBJ databases">
        <authorList>
            <person name="Neveu A P."/>
        </authorList>
    </citation>
    <scope>NUCLEOTIDE SEQUENCE</scope>
    <source>
        <tissue evidence="17">Whole embryo</tissue>
    </source>
</reference>
<feature type="domain" description="EGF-like" evidence="13">
    <location>
        <begin position="387"/>
        <end position="422"/>
    </location>
</feature>
<keyword evidence="5" id="KW-0677">Repeat</keyword>
<dbReference type="SUPFAM" id="SSF57196">
    <property type="entry name" value="EGF/Laminin"/>
    <property type="match status" value="4"/>
</dbReference>
<dbReference type="InterPro" id="IPR003595">
    <property type="entry name" value="Tyr_Pase_cat"/>
</dbReference>
<dbReference type="PANTHER" id="PTHR19134">
    <property type="entry name" value="RECEPTOR-TYPE TYROSINE-PROTEIN PHOSPHATASE"/>
    <property type="match status" value="1"/>
</dbReference>
<evidence type="ECO:0000259" key="15">
    <source>
        <dbReference type="PROSITE" id="PS50055"/>
    </source>
</evidence>
<evidence type="ECO:0000256" key="9">
    <source>
        <dbReference type="ARBA" id="ARBA00023157"/>
    </source>
</evidence>
<dbReference type="InterPro" id="IPR001304">
    <property type="entry name" value="C-type_lectin-like"/>
</dbReference>
<feature type="domain" description="EGF-like" evidence="13">
    <location>
        <begin position="84"/>
        <end position="123"/>
    </location>
</feature>
<dbReference type="SUPFAM" id="SSF52799">
    <property type="entry name" value="(Phosphotyrosine protein) phosphatases II"/>
    <property type="match status" value="2"/>
</dbReference>
<keyword evidence="12" id="KW-0472">Membrane</keyword>
<evidence type="ECO:0000256" key="3">
    <source>
        <dbReference type="ARBA" id="ARBA00022536"/>
    </source>
</evidence>
<feature type="domain" description="EGF-like" evidence="13">
    <location>
        <begin position="161"/>
        <end position="198"/>
    </location>
</feature>
<feature type="domain" description="Tyrosine specific protein phosphatases" evidence="16">
    <location>
        <begin position="956"/>
        <end position="1031"/>
    </location>
</feature>
<feature type="domain" description="Tyrosine-protein phosphatase" evidence="15">
    <location>
        <begin position="486"/>
        <end position="754"/>
    </location>
</feature>
<keyword evidence="4" id="KW-0732">Signal</keyword>
<dbReference type="PROSITE" id="PS01186">
    <property type="entry name" value="EGF_2"/>
    <property type="match status" value="3"/>
</dbReference>
<dbReference type="GO" id="GO:0004725">
    <property type="term" value="F:protein tyrosine phosphatase activity"/>
    <property type="evidence" value="ECO:0007669"/>
    <property type="project" value="UniProtKB-EC"/>
</dbReference>
<dbReference type="InterPro" id="IPR016187">
    <property type="entry name" value="CTDL_fold"/>
</dbReference>
<dbReference type="InterPro" id="IPR000742">
    <property type="entry name" value="EGF"/>
</dbReference>
<dbReference type="PROSITE" id="PS00022">
    <property type="entry name" value="EGF_1"/>
    <property type="match status" value="4"/>
</dbReference>
<feature type="disulfide bond" evidence="11">
    <location>
        <begin position="412"/>
        <end position="421"/>
    </location>
</feature>
<dbReference type="PROSITE" id="PS50026">
    <property type="entry name" value="EGF_3"/>
    <property type="match status" value="4"/>
</dbReference>
<keyword evidence="6" id="KW-0378">Hydrolase</keyword>
<feature type="domain" description="C-type lectin" evidence="14">
    <location>
        <begin position="203"/>
        <end position="347"/>
    </location>
</feature>
<dbReference type="EC" id="3.1.3.48" evidence="2"/>
<evidence type="ECO:0000313" key="17">
    <source>
        <dbReference type="EMBL" id="CAB3262200.1"/>
    </source>
</evidence>
<keyword evidence="7" id="KW-0106">Calcium</keyword>
<dbReference type="CDD" id="cd00054">
    <property type="entry name" value="EGF_CA"/>
    <property type="match status" value="2"/>
</dbReference>
<dbReference type="PRINTS" id="PR00700">
    <property type="entry name" value="PRTYPHPHTASE"/>
</dbReference>
<comment type="caution">
    <text evidence="11">Lacks conserved residue(s) required for the propagation of feature annotation.</text>
</comment>
<feature type="domain" description="C-type lectin" evidence="14">
    <location>
        <begin position="1"/>
        <end position="84"/>
    </location>
</feature>
<evidence type="ECO:0000259" key="14">
    <source>
        <dbReference type="PROSITE" id="PS50041"/>
    </source>
</evidence>
<evidence type="ECO:0000259" key="16">
    <source>
        <dbReference type="PROSITE" id="PS50056"/>
    </source>
</evidence>
<feature type="domain" description="Tyrosine specific protein phosphatases" evidence="16">
    <location>
        <begin position="670"/>
        <end position="745"/>
    </location>
</feature>
<organism evidence="17">
    <name type="scientific">Phallusia mammillata</name>
    <dbReference type="NCBI Taxonomy" id="59560"/>
    <lineage>
        <taxon>Eukaryota</taxon>
        <taxon>Metazoa</taxon>
        <taxon>Chordata</taxon>
        <taxon>Tunicata</taxon>
        <taxon>Ascidiacea</taxon>
        <taxon>Phlebobranchia</taxon>
        <taxon>Ascidiidae</taxon>
        <taxon>Phallusia</taxon>
    </lineage>
</organism>
<dbReference type="InterPro" id="IPR000387">
    <property type="entry name" value="Tyr_Pase_dom"/>
</dbReference>
<dbReference type="PROSITE" id="PS50041">
    <property type="entry name" value="C_TYPE_LECTIN_2"/>
    <property type="match status" value="2"/>
</dbReference>
<dbReference type="SUPFAM" id="SSF56436">
    <property type="entry name" value="C-type lectin-like"/>
    <property type="match status" value="2"/>
</dbReference>
<dbReference type="CDD" id="cd12087">
    <property type="entry name" value="TM_EGFR-like"/>
    <property type="match status" value="1"/>
</dbReference>
<dbReference type="SMART" id="SM00034">
    <property type="entry name" value="CLECT"/>
    <property type="match status" value="1"/>
</dbReference>
<proteinExistence type="evidence at transcript level"/>
<dbReference type="PROSITE" id="PS50056">
    <property type="entry name" value="TYR_PHOSPHATASE_2"/>
    <property type="match status" value="2"/>
</dbReference>
<evidence type="ECO:0000259" key="13">
    <source>
        <dbReference type="PROSITE" id="PS50026"/>
    </source>
</evidence>
<keyword evidence="9 11" id="KW-1015">Disulfide bond</keyword>
<dbReference type="InterPro" id="IPR029021">
    <property type="entry name" value="Prot-tyrosine_phosphatase-like"/>
</dbReference>
<evidence type="ECO:0000256" key="10">
    <source>
        <dbReference type="ARBA" id="ARBA00023180"/>
    </source>
</evidence>
<dbReference type="Pfam" id="PF00102">
    <property type="entry name" value="Y_phosphatase"/>
    <property type="match status" value="2"/>
</dbReference>
<dbReference type="EMBL" id="LR786583">
    <property type="protein sequence ID" value="CAB3262200.1"/>
    <property type="molecule type" value="mRNA"/>
</dbReference>
<dbReference type="InterPro" id="IPR050348">
    <property type="entry name" value="Protein-Tyr_Phosphatase"/>
</dbReference>
<dbReference type="CDD" id="cd00037">
    <property type="entry name" value="CLECT"/>
    <property type="match status" value="1"/>
</dbReference>
<feature type="disulfide bond" evidence="11">
    <location>
        <begin position="357"/>
        <end position="374"/>
    </location>
</feature>
<sequence>MAYWSGGTNTNGSWSWDDSTEICTNNSCTNLYSNWFGQNPNNDFQSALSILMVNDICSSKTNYSHLLGTWQDEALDKKMNFICLKHVCKIFNPCQNGGLCNEHADGFSYNCLCLDGYFGINCTTDACSTNHTCTSDEECIFNPSFRNYTCIVPDYSGGDITPDPCSSEPCLFDGTCQSNGSDGHKCLCKNGTYGTNCNIVSFLGGSELSFYNEKMLNYQDAQHYCTERNSTLLMIKNETIQQSVNQLLTNIGPMIPCQNATWQMIYWIGGDNLTGSWLWNDGTEICLSNNCSGTYGNWFGSNPNGHCSQFALQMYKVDSICGNNNFTNLLGKWSDMEMNKSRNFICIKDGCTVSNPCKTGKTCIASEDGLSYNCSCPLGFTGTNCSLGPCSSSPCPNGTLCSAIGSLHECKCPEGYYGESCEKKTQKVALDPAWIAVIVLGACLFFVLLGIFVYAFKNRSKPTNDTCDQKETIKMSSISKMPQNLNSTKVSVANLLPYYYEMTNNNFNKLYRQFKKLDENEPQFSRKCSEISSIAEYASVPMSRTPNQPVQSIDLSYVDGYKMMNEYLVCSHIDKQCVEKFWDTIWNSNCKVVVLLSDELENRKMKFWPVHGEFKQLQQLTVECISETDHASYSVRILKLSMVENPTVTKAVTMLHFNWWQGPECPNSTSDFLAFYCKYIEVYRTVFDSSTTVICSDGCGRSGVFVCLDFLLTSIKYSNYLNVAETVKLLRRQRYGLVANARQYIFLHKLLVEFHCLGKTDFPKLKIATRMKELQLKSSNGVTGYETEFNKLDLIKPIHTSQGVAQLDENKSKNRIDAVLPYDKHLLQMPQEHPKSLFYYNASLFQNVKEGGSVIVAQYPYPEVVEDFWSLVSVCDVNLIVLLCGKEPCMHGVPDYWPRSAGQTTRYGKLSVSFNKQIPVNPSCVQRKFNIGSDKPSIVQLHFINWNEHNVPGSCESFWEFIQTVQRIHTNRGGTLLVQCSDGSNRCGLFLAALKLVQTAQSRTGNVDIFRTVKDLRDVRPGMVSSKRQYRFLHRFFISCLLETTC</sequence>
<dbReference type="SMART" id="SM00404">
    <property type="entry name" value="PTPc_motif"/>
    <property type="match status" value="2"/>
</dbReference>
<evidence type="ECO:0000256" key="8">
    <source>
        <dbReference type="ARBA" id="ARBA00022912"/>
    </source>
</evidence>
<evidence type="ECO:0000256" key="6">
    <source>
        <dbReference type="ARBA" id="ARBA00022801"/>
    </source>
</evidence>
<evidence type="ECO:0000256" key="5">
    <source>
        <dbReference type="ARBA" id="ARBA00022737"/>
    </source>
</evidence>
<dbReference type="Gene3D" id="2.10.25.10">
    <property type="entry name" value="Laminin"/>
    <property type="match status" value="4"/>
</dbReference>
<dbReference type="FunFam" id="2.10.25.10:FF:000508">
    <property type="entry name" value="Eyes shut homolog"/>
    <property type="match status" value="1"/>
</dbReference>
<dbReference type="InterPro" id="IPR000242">
    <property type="entry name" value="PTP_cat"/>
</dbReference>
<feature type="domain" description="Tyrosine-protein phosphatase" evidence="15">
    <location>
        <begin position="785"/>
        <end position="1040"/>
    </location>
</feature>
<dbReference type="SMART" id="SM00194">
    <property type="entry name" value="PTPc"/>
    <property type="match status" value="2"/>
</dbReference>
<feature type="transmembrane region" description="Helical" evidence="12">
    <location>
        <begin position="433"/>
        <end position="456"/>
    </location>
</feature>
<dbReference type="Gene3D" id="3.10.100.10">
    <property type="entry name" value="Mannose-Binding Protein A, subunit A"/>
    <property type="match status" value="2"/>
</dbReference>
<feature type="disulfide bond" evidence="11">
    <location>
        <begin position="94"/>
        <end position="111"/>
    </location>
</feature>
<dbReference type="SMART" id="SM00181">
    <property type="entry name" value="EGF"/>
    <property type="match status" value="4"/>
</dbReference>
<keyword evidence="3 11" id="KW-0245">EGF-like domain</keyword>
<evidence type="ECO:0000256" key="2">
    <source>
        <dbReference type="ARBA" id="ARBA00013064"/>
    </source>
</evidence>
<feature type="disulfide bond" evidence="11">
    <location>
        <begin position="113"/>
        <end position="122"/>
    </location>
</feature>
<dbReference type="PROSITE" id="PS50055">
    <property type="entry name" value="TYR_PHOSPHATASE_PTP"/>
    <property type="match status" value="2"/>
</dbReference>
<name>A0A6F9DHR3_9ASCI</name>
<keyword evidence="10" id="KW-0325">Glycoprotein</keyword>
<dbReference type="PANTHER" id="PTHR19134:SF562">
    <property type="entry name" value="PROTEIN-TYROSINE-PHOSPHATASE"/>
    <property type="match status" value="1"/>
</dbReference>
<evidence type="ECO:0000256" key="11">
    <source>
        <dbReference type="PROSITE-ProRule" id="PRU00076"/>
    </source>
</evidence>
<protein>
    <recommendedName>
        <fullName evidence="2">protein-tyrosine-phosphatase</fullName>
        <ecNumber evidence="2">3.1.3.48</ecNumber>
    </recommendedName>
</protein>
<evidence type="ECO:0000256" key="7">
    <source>
        <dbReference type="ARBA" id="ARBA00022837"/>
    </source>
</evidence>
<evidence type="ECO:0000256" key="4">
    <source>
        <dbReference type="ARBA" id="ARBA00022729"/>
    </source>
</evidence>
<keyword evidence="8" id="KW-0904">Protein phosphatase</keyword>
<feature type="disulfide bond" evidence="11">
    <location>
        <begin position="188"/>
        <end position="197"/>
    </location>
</feature>
<keyword evidence="12" id="KW-1133">Transmembrane helix</keyword>
<keyword evidence="12" id="KW-0812">Transmembrane</keyword>
<dbReference type="AlphaFoldDB" id="A0A6F9DHR3"/>